<proteinExistence type="predicted"/>
<keyword evidence="1" id="KW-0732">Signal</keyword>
<dbReference type="Proteomes" id="UP000570166">
    <property type="component" value="Unassembled WGS sequence"/>
</dbReference>
<dbReference type="EMBL" id="JACEIB010000026">
    <property type="protein sequence ID" value="MBA2935873.1"/>
    <property type="molecule type" value="Genomic_DNA"/>
</dbReference>
<evidence type="ECO:0000313" key="2">
    <source>
        <dbReference type="EMBL" id="MBA2935873.1"/>
    </source>
</evidence>
<feature type="chain" id="PRO_5032472087" description="Circumsporozoite protein" evidence="1">
    <location>
        <begin position="33"/>
        <end position="80"/>
    </location>
</feature>
<name>A0A838L8U4_9SPHN</name>
<feature type="signal peptide" evidence="1">
    <location>
        <begin position="1"/>
        <end position="32"/>
    </location>
</feature>
<sequence length="80" mass="7939">MRILTKIATSSIVIVGALLVAACGHSDNTATADTNMTNMDTMDSSTGMANDASALDATANDATATDMNGAAPADNASNAM</sequence>
<protein>
    <recommendedName>
        <fullName evidence="4">Circumsporozoite protein</fullName>
    </recommendedName>
</protein>
<dbReference type="AlphaFoldDB" id="A0A838L8U4"/>
<organism evidence="2 3">
    <name type="scientific">Sphingomonas chungangi</name>
    <dbReference type="NCBI Taxonomy" id="2683589"/>
    <lineage>
        <taxon>Bacteria</taxon>
        <taxon>Pseudomonadati</taxon>
        <taxon>Pseudomonadota</taxon>
        <taxon>Alphaproteobacteria</taxon>
        <taxon>Sphingomonadales</taxon>
        <taxon>Sphingomonadaceae</taxon>
        <taxon>Sphingomonas</taxon>
    </lineage>
</organism>
<comment type="caution">
    <text evidence="2">The sequence shown here is derived from an EMBL/GenBank/DDBJ whole genome shotgun (WGS) entry which is preliminary data.</text>
</comment>
<gene>
    <name evidence="2" type="ORF">HZF05_17470</name>
</gene>
<reference evidence="2 3" key="1">
    <citation type="submission" date="2020-07" db="EMBL/GenBank/DDBJ databases">
        <authorList>
            <person name="Sun Q."/>
        </authorList>
    </citation>
    <scope>NUCLEOTIDE SEQUENCE [LARGE SCALE GENOMIC DNA]</scope>
    <source>
        <strain evidence="2 3">CGMCC 1.13654</strain>
    </source>
</reference>
<evidence type="ECO:0008006" key="4">
    <source>
        <dbReference type="Google" id="ProtNLM"/>
    </source>
</evidence>
<dbReference type="RefSeq" id="WP_160363061.1">
    <property type="nucleotide sequence ID" value="NZ_JACEIB010000026.1"/>
</dbReference>
<dbReference type="PROSITE" id="PS51257">
    <property type="entry name" value="PROKAR_LIPOPROTEIN"/>
    <property type="match status" value="1"/>
</dbReference>
<evidence type="ECO:0000256" key="1">
    <source>
        <dbReference type="SAM" id="SignalP"/>
    </source>
</evidence>
<keyword evidence="3" id="KW-1185">Reference proteome</keyword>
<accession>A0A838L8U4</accession>
<evidence type="ECO:0000313" key="3">
    <source>
        <dbReference type="Proteomes" id="UP000570166"/>
    </source>
</evidence>